<evidence type="ECO:0000313" key="4">
    <source>
        <dbReference type="EMBL" id="CAK9149132.1"/>
    </source>
</evidence>
<dbReference type="InterPro" id="IPR000873">
    <property type="entry name" value="AMP-dep_synth/lig_dom"/>
</dbReference>
<comment type="pathway">
    <text evidence="1">Phytoalexin biosynthesis; 3,4',5-trihydroxystilbene biosynthesis; 3,4',5-trihydroxystilbene from trans-4-coumarate: step 1/2.</text>
</comment>
<comment type="caution">
    <text evidence="4">The sequence shown here is derived from an EMBL/GenBank/DDBJ whole genome shotgun (WGS) entry which is preliminary data.</text>
</comment>
<dbReference type="SUPFAM" id="SSF56801">
    <property type="entry name" value="Acetyl-CoA synthetase-like"/>
    <property type="match status" value="1"/>
</dbReference>
<keyword evidence="5" id="KW-1185">Reference proteome</keyword>
<feature type="domain" description="AMP-dependent synthetase/ligase" evidence="3">
    <location>
        <begin position="76"/>
        <end position="269"/>
    </location>
</feature>
<proteinExistence type="predicted"/>
<dbReference type="GO" id="GO:0009698">
    <property type="term" value="P:phenylpropanoid metabolic process"/>
    <property type="evidence" value="ECO:0007669"/>
    <property type="project" value="UniProtKB-KW"/>
</dbReference>
<dbReference type="InterPro" id="IPR052987">
    <property type="entry name" value="Chloroplast_AMP-bd_Enzymes"/>
</dbReference>
<dbReference type="Pfam" id="PF00501">
    <property type="entry name" value="AMP-binding"/>
    <property type="match status" value="1"/>
</dbReference>
<accession>A0ABC8RX51</accession>
<reference evidence="4 5" key="1">
    <citation type="submission" date="2024-02" db="EMBL/GenBank/DDBJ databases">
        <authorList>
            <person name="Vignale AGUSTIN F."/>
            <person name="Sosa J E."/>
            <person name="Modenutti C."/>
        </authorList>
    </citation>
    <scope>NUCLEOTIDE SEQUENCE [LARGE SCALE GENOMIC DNA]</scope>
</reference>
<sequence>MLSASTELWHGHGTSFSNGGIKAAEKSGKLYFSGYVSHTAEIQARRCSPFLESELLSGNDVMPSAEWKAVPDIWRSSAEKYGDRVALVDLYHDPPTKMTYKELEQEILDFSEGLRVIGVKPDEKLALFADNSCRWLVADQGMMATGAINVVRGSRSSVEELWQIYNHSESVAFAVDNPELCNRIAESFLSRAVIRFIILLWGEKSCLSSEAVKGLSVYNYKEVLDLGRESRMVLVDSQDARQRYMCEAINSDDVATLVYTSGTTGNPKGKGSGVKE</sequence>
<dbReference type="Proteomes" id="UP001642360">
    <property type="component" value="Unassembled WGS sequence"/>
</dbReference>
<dbReference type="InterPro" id="IPR020845">
    <property type="entry name" value="AMP-binding_CS"/>
</dbReference>
<evidence type="ECO:0000256" key="2">
    <source>
        <dbReference type="ARBA" id="ARBA00023051"/>
    </source>
</evidence>
<gene>
    <name evidence="4" type="ORF">ILEXP_LOCUS17164</name>
</gene>
<dbReference type="PROSITE" id="PS00455">
    <property type="entry name" value="AMP_BINDING"/>
    <property type="match status" value="1"/>
</dbReference>
<organism evidence="4 5">
    <name type="scientific">Ilex paraguariensis</name>
    <name type="common">yerba mate</name>
    <dbReference type="NCBI Taxonomy" id="185542"/>
    <lineage>
        <taxon>Eukaryota</taxon>
        <taxon>Viridiplantae</taxon>
        <taxon>Streptophyta</taxon>
        <taxon>Embryophyta</taxon>
        <taxon>Tracheophyta</taxon>
        <taxon>Spermatophyta</taxon>
        <taxon>Magnoliopsida</taxon>
        <taxon>eudicotyledons</taxon>
        <taxon>Gunneridae</taxon>
        <taxon>Pentapetalae</taxon>
        <taxon>asterids</taxon>
        <taxon>campanulids</taxon>
        <taxon>Aquifoliales</taxon>
        <taxon>Aquifoliaceae</taxon>
        <taxon>Ilex</taxon>
    </lineage>
</organism>
<dbReference type="Gene3D" id="3.40.50.12780">
    <property type="entry name" value="N-terminal domain of ligase-like"/>
    <property type="match status" value="1"/>
</dbReference>
<name>A0ABC8RX51_9AQUA</name>
<dbReference type="PANTHER" id="PTHR43813:SF1">
    <property type="entry name" value="ACYL-ACTIVATING ENZYME 16, CHLOROPLASTIC-RELATED"/>
    <property type="match status" value="1"/>
</dbReference>
<keyword evidence="2" id="KW-0587">Phenylpropanoid metabolism</keyword>
<dbReference type="AlphaFoldDB" id="A0ABC8RX51"/>
<evidence type="ECO:0000259" key="3">
    <source>
        <dbReference type="Pfam" id="PF00501"/>
    </source>
</evidence>
<dbReference type="InterPro" id="IPR042099">
    <property type="entry name" value="ANL_N_sf"/>
</dbReference>
<protein>
    <recommendedName>
        <fullName evidence="3">AMP-dependent synthetase/ligase domain-containing protein</fullName>
    </recommendedName>
</protein>
<evidence type="ECO:0000313" key="5">
    <source>
        <dbReference type="Proteomes" id="UP001642360"/>
    </source>
</evidence>
<dbReference type="PANTHER" id="PTHR43813">
    <property type="entry name" value="ACYL-ACTIVATING ENZYME 16, CHLOROPLASTIC-RELATED"/>
    <property type="match status" value="1"/>
</dbReference>
<evidence type="ECO:0000256" key="1">
    <source>
        <dbReference type="ARBA" id="ARBA00004930"/>
    </source>
</evidence>
<dbReference type="EMBL" id="CAUOFW020001837">
    <property type="protein sequence ID" value="CAK9149132.1"/>
    <property type="molecule type" value="Genomic_DNA"/>
</dbReference>